<dbReference type="Proteomes" id="UP000799770">
    <property type="component" value="Unassembled WGS sequence"/>
</dbReference>
<reference evidence="5" key="1">
    <citation type="journal article" date="2020" name="Stud. Mycol.">
        <title>101 Dothideomycetes genomes: a test case for predicting lifestyles and emergence of pathogens.</title>
        <authorList>
            <person name="Haridas S."/>
            <person name="Albert R."/>
            <person name="Binder M."/>
            <person name="Bloem J."/>
            <person name="Labutti K."/>
            <person name="Salamov A."/>
            <person name="Andreopoulos B."/>
            <person name="Baker S."/>
            <person name="Barry K."/>
            <person name="Bills G."/>
            <person name="Bluhm B."/>
            <person name="Cannon C."/>
            <person name="Castanera R."/>
            <person name="Culley D."/>
            <person name="Daum C."/>
            <person name="Ezra D."/>
            <person name="Gonzalez J."/>
            <person name="Henrissat B."/>
            <person name="Kuo A."/>
            <person name="Liang C."/>
            <person name="Lipzen A."/>
            <person name="Lutzoni F."/>
            <person name="Magnuson J."/>
            <person name="Mondo S."/>
            <person name="Nolan M."/>
            <person name="Ohm R."/>
            <person name="Pangilinan J."/>
            <person name="Park H.-J."/>
            <person name="Ramirez L."/>
            <person name="Alfaro M."/>
            <person name="Sun H."/>
            <person name="Tritt A."/>
            <person name="Yoshinaga Y."/>
            <person name="Zwiers L.-H."/>
            <person name="Turgeon B."/>
            <person name="Goodwin S."/>
            <person name="Spatafora J."/>
            <person name="Crous P."/>
            <person name="Grigoriev I."/>
        </authorList>
    </citation>
    <scope>NUCLEOTIDE SEQUENCE</scope>
    <source>
        <strain evidence="5">CBS 627.86</strain>
    </source>
</reference>
<dbReference type="InterPro" id="IPR056884">
    <property type="entry name" value="NPHP3-like_N"/>
</dbReference>
<dbReference type="EMBL" id="ML977346">
    <property type="protein sequence ID" value="KAF2108637.1"/>
    <property type="molecule type" value="Genomic_DNA"/>
</dbReference>
<dbReference type="AlphaFoldDB" id="A0A6A5YQF1"/>
<feature type="domain" description="Nephrocystin 3-like N-terminal" evidence="4">
    <location>
        <begin position="270"/>
        <end position="440"/>
    </location>
</feature>
<keyword evidence="1" id="KW-0677">Repeat</keyword>
<organism evidence="5 6">
    <name type="scientific">Lophiotrema nucula</name>
    <dbReference type="NCBI Taxonomy" id="690887"/>
    <lineage>
        <taxon>Eukaryota</taxon>
        <taxon>Fungi</taxon>
        <taxon>Dikarya</taxon>
        <taxon>Ascomycota</taxon>
        <taxon>Pezizomycotina</taxon>
        <taxon>Dothideomycetes</taxon>
        <taxon>Pleosporomycetidae</taxon>
        <taxon>Pleosporales</taxon>
        <taxon>Lophiotremataceae</taxon>
        <taxon>Lophiotrema</taxon>
    </lineage>
</organism>
<evidence type="ECO:0000313" key="5">
    <source>
        <dbReference type="EMBL" id="KAF2108637.1"/>
    </source>
</evidence>
<evidence type="ECO:0000259" key="4">
    <source>
        <dbReference type="Pfam" id="PF24883"/>
    </source>
</evidence>
<evidence type="ECO:0000313" key="6">
    <source>
        <dbReference type="Proteomes" id="UP000799770"/>
    </source>
</evidence>
<dbReference type="InterPro" id="IPR056125">
    <property type="entry name" value="DUF7708"/>
</dbReference>
<dbReference type="Gene3D" id="3.40.50.300">
    <property type="entry name" value="P-loop containing nucleotide triphosphate hydrolases"/>
    <property type="match status" value="1"/>
</dbReference>
<dbReference type="PANTHER" id="PTHR10039:SF14">
    <property type="entry name" value="NACHT DOMAIN-CONTAINING PROTEIN"/>
    <property type="match status" value="1"/>
</dbReference>
<dbReference type="InterPro" id="IPR027417">
    <property type="entry name" value="P-loop_NTPase"/>
</dbReference>
<dbReference type="SUPFAM" id="SSF52540">
    <property type="entry name" value="P-loop containing nucleoside triphosphate hydrolases"/>
    <property type="match status" value="1"/>
</dbReference>
<feature type="compositionally biased region" description="Polar residues" evidence="2">
    <location>
        <begin position="874"/>
        <end position="886"/>
    </location>
</feature>
<evidence type="ECO:0000256" key="2">
    <source>
        <dbReference type="SAM" id="MobiDB-lite"/>
    </source>
</evidence>
<protein>
    <submittedName>
        <fullName evidence="5">Uncharacterized protein</fullName>
    </submittedName>
</protein>
<proteinExistence type="predicted"/>
<dbReference type="Pfam" id="PF24809">
    <property type="entry name" value="DUF7708"/>
    <property type="match status" value="1"/>
</dbReference>
<feature type="region of interest" description="Disordered" evidence="2">
    <location>
        <begin position="843"/>
        <end position="886"/>
    </location>
</feature>
<sequence>MPRLAPAVSAIARSTMKIAYEDLERTITPADARNLQSTSTLAQVREAAVDIERQLAARQALRNMRRLTPLLNGLEHYAKVVDVLCNGTPFLPWIWSPITLILRVASEYIEAFEHIMKGYSRISEALTRFDILSDAFSNDHDFQQTLAVFYADILQFHKHAYKFVRRNGWKLLFLTSWGRFQRRFDNILDDLKRHGELIDLEANARDIAEARKLRQDIRSWRQESVDQVSRDDEELAAKQFRHITSWLKIDETEQLTIFDAILEETSKYSGTSSWITTHPKFRAWLQQQPDTRFLWLQGNPGTGKSVLSAELVNFLQAANCIVVKHFCTFSYSTTGRYEQILRSILLQLLRGNGAVLTHVYQQYILEKRSPSISTLEQLIDTAAISLSDDPCKTQHLWIIVDGLDECETNRQARLLSLLNQIAFKPSAGGGSMCKVLVASRSTPALAKSLRRKPNVSLSDELQHLETSIRAYVSQRLQVCGERLHQLELEPSDVEDIENMIVKRSNGMFLYARLVVDYLVTNIFYSGAELRKSIHQLPQSLADFYKKIVTQMLVGQDARSQERIKSVLCWIAFAKRPLKKVELLSAVSYSSGTHQVDRLVPKYILDTCSPLGMASIACLMSGLEVFRGKFETEARSTRLIKGIHGLHVYATEHWMEYLLADATDPSGFDPSSPLLGVATQFAHRLYANIIAGRTGEPSKGNLLNDERLLPFKHDVMLYQALHDAVHARSRKGFESEMLKRRSSSQRSNSEECDVFLDPVSRMLSSYQEAVEHLLDAHFHPGVSAEELKLFKSNFRTSAYTCRLHHCPRTTLGFNSKEGRDEHEMTHVGGFRCTHIGCQYPPFSTSQTLQSHTRSKHSSGYAPRSIRRISAFRPNSRPQQQDDLGCSTNKRDSNRCFLKAH</sequence>
<evidence type="ECO:0000256" key="1">
    <source>
        <dbReference type="ARBA" id="ARBA00022737"/>
    </source>
</evidence>
<name>A0A6A5YQF1_9PLEO</name>
<dbReference type="PANTHER" id="PTHR10039">
    <property type="entry name" value="AMELOGENIN"/>
    <property type="match status" value="1"/>
</dbReference>
<gene>
    <name evidence="5" type="ORF">BDV96DRAFT_616200</name>
</gene>
<accession>A0A6A5YQF1</accession>
<feature type="domain" description="DUF7708" evidence="3">
    <location>
        <begin position="70"/>
        <end position="209"/>
    </location>
</feature>
<keyword evidence="6" id="KW-1185">Reference proteome</keyword>
<evidence type="ECO:0000259" key="3">
    <source>
        <dbReference type="Pfam" id="PF24809"/>
    </source>
</evidence>
<dbReference type="Pfam" id="PF24883">
    <property type="entry name" value="NPHP3_N"/>
    <property type="match status" value="1"/>
</dbReference>
<dbReference type="OrthoDB" id="7464126at2759"/>